<dbReference type="GO" id="GO:0008270">
    <property type="term" value="F:zinc ion binding"/>
    <property type="evidence" value="ECO:0007669"/>
    <property type="project" value="UniProtKB-UniRule"/>
</dbReference>
<dbReference type="AlphaFoldDB" id="A0A231UY16"/>
<dbReference type="InterPro" id="IPR011059">
    <property type="entry name" value="Metal-dep_hydrolase_composite"/>
</dbReference>
<keyword evidence="12" id="KW-1185">Reference proteome</keyword>
<dbReference type="InterPro" id="IPR032466">
    <property type="entry name" value="Metal_Hydrolase"/>
</dbReference>
<dbReference type="InterPro" id="IPR014311">
    <property type="entry name" value="Guanine_deaminase"/>
</dbReference>
<dbReference type="PANTHER" id="PTHR11271:SF6">
    <property type="entry name" value="GUANINE DEAMINASE"/>
    <property type="match status" value="1"/>
</dbReference>
<dbReference type="SUPFAM" id="SSF51556">
    <property type="entry name" value="Metallo-dependent hydrolases"/>
    <property type="match status" value="1"/>
</dbReference>
<dbReference type="NCBIfam" id="TIGR02967">
    <property type="entry name" value="guan_deamin"/>
    <property type="match status" value="1"/>
</dbReference>
<comment type="similarity">
    <text evidence="2 8">Belongs to the metallo-dependent hydrolases superfamily. ATZ/TRZ family.</text>
</comment>
<name>A0A231UY16_9HYPH</name>
<dbReference type="PANTHER" id="PTHR11271">
    <property type="entry name" value="GUANINE DEAMINASE"/>
    <property type="match status" value="1"/>
</dbReference>
<keyword evidence="5 8" id="KW-0378">Hydrolase</keyword>
<dbReference type="EMBL" id="NBYO01000002">
    <property type="protein sequence ID" value="OXT00780.1"/>
    <property type="molecule type" value="Genomic_DNA"/>
</dbReference>
<dbReference type="GO" id="GO:0006147">
    <property type="term" value="P:guanine catabolic process"/>
    <property type="evidence" value="ECO:0007669"/>
    <property type="project" value="UniProtKB-UniRule"/>
</dbReference>
<comment type="cofactor">
    <cofactor evidence="8">
        <name>Zn(2+)</name>
        <dbReference type="ChEBI" id="CHEBI:29105"/>
    </cofactor>
    <text evidence="8">Binds 1 zinc ion per subunit.</text>
</comment>
<comment type="catalytic activity">
    <reaction evidence="8">
        <text>guanine + H2O + H(+) = xanthine + NH4(+)</text>
        <dbReference type="Rhea" id="RHEA:14665"/>
        <dbReference type="ChEBI" id="CHEBI:15377"/>
        <dbReference type="ChEBI" id="CHEBI:15378"/>
        <dbReference type="ChEBI" id="CHEBI:16235"/>
        <dbReference type="ChEBI" id="CHEBI:17712"/>
        <dbReference type="ChEBI" id="CHEBI:28938"/>
        <dbReference type="EC" id="3.5.4.3"/>
    </reaction>
</comment>
<dbReference type="UniPathway" id="UPA00603">
    <property type="reaction ID" value="UER00660"/>
</dbReference>
<dbReference type="GO" id="GO:0005829">
    <property type="term" value="C:cytosol"/>
    <property type="evidence" value="ECO:0007669"/>
    <property type="project" value="TreeGrafter"/>
</dbReference>
<accession>A0A231UY16</accession>
<dbReference type="Gene3D" id="3.20.20.140">
    <property type="entry name" value="Metal-dependent hydrolases"/>
    <property type="match status" value="1"/>
</dbReference>
<evidence type="ECO:0000256" key="4">
    <source>
        <dbReference type="ARBA" id="ARBA00022723"/>
    </source>
</evidence>
<dbReference type="Proteomes" id="UP000215405">
    <property type="component" value="Unassembled WGS sequence"/>
</dbReference>
<keyword evidence="4 8" id="KW-0479">Metal-binding</keyword>
<evidence type="ECO:0000256" key="1">
    <source>
        <dbReference type="ARBA" id="ARBA00004984"/>
    </source>
</evidence>
<evidence type="ECO:0000256" key="8">
    <source>
        <dbReference type="RuleBase" id="RU366009"/>
    </source>
</evidence>
<dbReference type="InterPro" id="IPR051607">
    <property type="entry name" value="Metallo-dep_hydrolases"/>
</dbReference>
<feature type="domain" description="Amidohydrolase-related" evidence="10">
    <location>
        <begin position="70"/>
        <end position="451"/>
    </location>
</feature>
<evidence type="ECO:0000256" key="6">
    <source>
        <dbReference type="ARBA" id="ARBA00022833"/>
    </source>
</evidence>
<evidence type="ECO:0000256" key="7">
    <source>
        <dbReference type="NCBIfam" id="TIGR02967"/>
    </source>
</evidence>
<evidence type="ECO:0000256" key="5">
    <source>
        <dbReference type="ARBA" id="ARBA00022801"/>
    </source>
</evidence>
<protein>
    <recommendedName>
        <fullName evidence="3 7">Guanine deaminase</fullName>
        <shortName evidence="8">Guanase</shortName>
        <ecNumber evidence="3 7">3.5.4.3</ecNumber>
    </recommendedName>
    <alternativeName>
        <fullName evidence="8">Guanine aminohydrolase</fullName>
    </alternativeName>
</protein>
<evidence type="ECO:0000256" key="3">
    <source>
        <dbReference type="ARBA" id="ARBA00012781"/>
    </source>
</evidence>
<dbReference type="Pfam" id="PF01979">
    <property type="entry name" value="Amidohydro_1"/>
    <property type="match status" value="1"/>
</dbReference>
<gene>
    <name evidence="11" type="ORF">B7H23_11935</name>
</gene>
<comment type="function">
    <text evidence="8">Catalyzes the hydrolytic deamination of guanine, producing xanthine and ammonia.</text>
</comment>
<dbReference type="Gene3D" id="2.30.40.10">
    <property type="entry name" value="Urease, subunit C, domain 1"/>
    <property type="match status" value="1"/>
</dbReference>
<reference evidence="12" key="1">
    <citation type="journal article" date="2017" name="Int. J. Syst. Evol. Microbiol.">
        <title>Notoacmeibacter marinus gen. nov., sp. nov., isolated from the gut of a limpet and proposal of Notoacmeibacteraceae fam. nov. in the order Rhizobiales of the class Alphaproteobacteria.</title>
        <authorList>
            <person name="Huang Z."/>
            <person name="Guo F."/>
            <person name="Lai Q."/>
        </authorList>
    </citation>
    <scope>NUCLEOTIDE SEQUENCE [LARGE SCALE GENOMIC DNA]</scope>
    <source>
        <strain evidence="12">XMTR2A4</strain>
    </source>
</reference>
<evidence type="ECO:0000259" key="10">
    <source>
        <dbReference type="Pfam" id="PF01979"/>
    </source>
</evidence>
<organism evidence="11 12">
    <name type="scientific">Notoacmeibacter marinus</name>
    <dbReference type="NCBI Taxonomy" id="1876515"/>
    <lineage>
        <taxon>Bacteria</taxon>
        <taxon>Pseudomonadati</taxon>
        <taxon>Pseudomonadota</taxon>
        <taxon>Alphaproteobacteria</taxon>
        <taxon>Hyphomicrobiales</taxon>
        <taxon>Notoacmeibacteraceae</taxon>
        <taxon>Notoacmeibacter</taxon>
    </lineage>
</organism>
<comment type="pathway">
    <text evidence="1 8">Purine metabolism; guanine degradation; xanthine from guanine: step 1/1.</text>
</comment>
<evidence type="ECO:0000256" key="9">
    <source>
        <dbReference type="SAM" id="MobiDB-lite"/>
    </source>
</evidence>
<evidence type="ECO:0000256" key="2">
    <source>
        <dbReference type="ARBA" id="ARBA00006745"/>
    </source>
</evidence>
<evidence type="ECO:0000313" key="12">
    <source>
        <dbReference type="Proteomes" id="UP000215405"/>
    </source>
</evidence>
<sequence>MNNLRGKTLRASGFHAPVCGEVDSFADSLIAIDENGVIEAVHRPGEPDYDKALRAATDGGALVDLPDGAILLPGFVDLHIHAPQYPQLGNALDVPLEVWLQSHTFPLEARYADLAFARRSYTVLVDDLLASGTTTAVYYGTIHDEANRLLADLCIEKGQRAFVGKVAMDNPAECPDYYRDKSVDAALKATAGLIEHIRGHPDNEDSLVRPIVTPRFIPSCTDDLLAELGALAKDHDCHTQTHCSESDWEHGYVIDRHGMSDTESLDRFGLLRAGTVLAHGNFLSASDMEVIEVRQSAVAHCPLSNIYFSDAVFPLKAALRKGLRVGLGTDISGGPSASMFDSVRSTVSSARQLERGTDPSLGRDERSTQGDVRIDFREAFHLATAGGGAAVGLPVGAFAPGFQFDAIMIDPEAVSGTIRLWPDLYEGDQVLQTILFTASRANIALVWVGGQHRSGTPDRQ</sequence>
<dbReference type="GO" id="GO:0008892">
    <property type="term" value="F:guanine deaminase activity"/>
    <property type="evidence" value="ECO:0007669"/>
    <property type="project" value="UniProtKB-UniRule"/>
</dbReference>
<comment type="caution">
    <text evidence="11">The sequence shown here is derived from an EMBL/GenBank/DDBJ whole genome shotgun (WGS) entry which is preliminary data.</text>
</comment>
<dbReference type="InterPro" id="IPR006680">
    <property type="entry name" value="Amidohydro-rel"/>
</dbReference>
<feature type="region of interest" description="Disordered" evidence="9">
    <location>
        <begin position="349"/>
        <end position="368"/>
    </location>
</feature>
<evidence type="ECO:0000313" key="11">
    <source>
        <dbReference type="EMBL" id="OXT00780.1"/>
    </source>
</evidence>
<keyword evidence="6 8" id="KW-0862">Zinc</keyword>
<proteinExistence type="inferred from homology"/>
<feature type="compositionally biased region" description="Basic and acidic residues" evidence="9">
    <location>
        <begin position="352"/>
        <end position="368"/>
    </location>
</feature>
<dbReference type="EC" id="3.5.4.3" evidence="3 7"/>
<dbReference type="RefSeq" id="WP_094077598.1">
    <property type="nucleotide sequence ID" value="NZ_NBYO01000002.1"/>
</dbReference>
<dbReference type="SUPFAM" id="SSF51338">
    <property type="entry name" value="Composite domain of metallo-dependent hydrolases"/>
    <property type="match status" value="1"/>
</dbReference>